<dbReference type="EMBL" id="DVNH01000048">
    <property type="protein sequence ID" value="HIU52200.1"/>
    <property type="molecule type" value="Genomic_DNA"/>
</dbReference>
<name>A0A9D1M203_9FIRM</name>
<gene>
    <name evidence="2" type="ORF">IAB70_06285</name>
</gene>
<dbReference type="SUPFAM" id="SSF158622">
    <property type="entry name" value="YheA/YmcA-like"/>
    <property type="match status" value="1"/>
</dbReference>
<dbReference type="InterPro" id="IPR010368">
    <property type="entry name" value="Com_YlbF"/>
</dbReference>
<reference evidence="2" key="2">
    <citation type="journal article" date="2021" name="PeerJ">
        <title>Extensive microbial diversity within the chicken gut microbiome revealed by metagenomics and culture.</title>
        <authorList>
            <person name="Gilroy R."/>
            <person name="Ravi A."/>
            <person name="Getino M."/>
            <person name="Pursley I."/>
            <person name="Horton D.L."/>
            <person name="Alikhan N.F."/>
            <person name="Baker D."/>
            <person name="Gharbi K."/>
            <person name="Hall N."/>
            <person name="Watson M."/>
            <person name="Adriaenssens E.M."/>
            <person name="Foster-Nyarko E."/>
            <person name="Jarju S."/>
            <person name="Secka A."/>
            <person name="Antonio M."/>
            <person name="Oren A."/>
            <person name="Chaudhuri R.R."/>
            <person name="La Ragione R."/>
            <person name="Hildebrand F."/>
            <person name="Pallen M.J."/>
        </authorList>
    </citation>
    <scope>NUCLEOTIDE SEQUENCE</scope>
    <source>
        <strain evidence="2">CHK195-15760</strain>
    </source>
</reference>
<feature type="coiled-coil region" evidence="1">
    <location>
        <begin position="26"/>
        <end position="56"/>
    </location>
</feature>
<reference evidence="2" key="1">
    <citation type="submission" date="2020-10" db="EMBL/GenBank/DDBJ databases">
        <authorList>
            <person name="Gilroy R."/>
        </authorList>
    </citation>
    <scope>NUCLEOTIDE SEQUENCE</scope>
    <source>
        <strain evidence="2">CHK195-15760</strain>
    </source>
</reference>
<proteinExistence type="predicted"/>
<dbReference type="Gene3D" id="1.20.1500.10">
    <property type="entry name" value="YheA/YmcA-like"/>
    <property type="match status" value="1"/>
</dbReference>
<keyword evidence="1" id="KW-0175">Coiled coil</keyword>
<evidence type="ECO:0000313" key="2">
    <source>
        <dbReference type="EMBL" id="HIU52200.1"/>
    </source>
</evidence>
<dbReference type="Pfam" id="PF06133">
    <property type="entry name" value="Com_YlbF"/>
    <property type="match status" value="1"/>
</dbReference>
<comment type="caution">
    <text evidence="2">The sequence shown here is derived from an EMBL/GenBank/DDBJ whole genome shotgun (WGS) entry which is preliminary data.</text>
</comment>
<dbReference type="InterPro" id="IPR023378">
    <property type="entry name" value="YheA/YmcA-like_dom_sf"/>
</dbReference>
<organism evidence="2 3">
    <name type="scientific">Candidatus Merdicola faecigallinarum</name>
    <dbReference type="NCBI Taxonomy" id="2840862"/>
    <lineage>
        <taxon>Bacteria</taxon>
        <taxon>Bacillati</taxon>
        <taxon>Bacillota</taxon>
        <taxon>Clostridia</taxon>
        <taxon>Candidatus Merdicola</taxon>
    </lineage>
</organism>
<sequence>MNIYDTANKLATEIKQSEEYKEYKKIKEEINQNPELKEKINQFEMARQEMQKLMIKGGQPVEEKAKEIQDIYAKLIQNEKAKQYFDSEIKFSVMIADVNKIISEAIKDVIM</sequence>
<dbReference type="AlphaFoldDB" id="A0A9D1M203"/>
<dbReference type="Proteomes" id="UP000824093">
    <property type="component" value="Unassembled WGS sequence"/>
</dbReference>
<protein>
    <submittedName>
        <fullName evidence="2">YlbF family regulator</fullName>
    </submittedName>
</protein>
<accession>A0A9D1M203</accession>
<evidence type="ECO:0000256" key="1">
    <source>
        <dbReference type="SAM" id="Coils"/>
    </source>
</evidence>
<evidence type="ECO:0000313" key="3">
    <source>
        <dbReference type="Proteomes" id="UP000824093"/>
    </source>
</evidence>